<dbReference type="EMBL" id="MCGO01000006">
    <property type="protein sequence ID" value="ORY50736.1"/>
    <property type="molecule type" value="Genomic_DNA"/>
</dbReference>
<gene>
    <name evidence="1" type="ORF">BCR33DRAFT_493458</name>
</gene>
<dbReference type="AlphaFoldDB" id="A0A1Y2CV26"/>
<protein>
    <submittedName>
        <fullName evidence="1">Uncharacterized protein</fullName>
    </submittedName>
</protein>
<organism evidence="1 2">
    <name type="scientific">Rhizoclosmatium globosum</name>
    <dbReference type="NCBI Taxonomy" id="329046"/>
    <lineage>
        <taxon>Eukaryota</taxon>
        <taxon>Fungi</taxon>
        <taxon>Fungi incertae sedis</taxon>
        <taxon>Chytridiomycota</taxon>
        <taxon>Chytridiomycota incertae sedis</taxon>
        <taxon>Chytridiomycetes</taxon>
        <taxon>Chytridiales</taxon>
        <taxon>Chytriomycetaceae</taxon>
        <taxon>Rhizoclosmatium</taxon>
    </lineage>
</organism>
<comment type="caution">
    <text evidence="1">The sequence shown here is derived from an EMBL/GenBank/DDBJ whole genome shotgun (WGS) entry which is preliminary data.</text>
</comment>
<sequence>MDVHTVPVIELIHAAREYHEKFEALEAHVKQLQPLAVKLGKLLTAASSALEKNNINFLEITSKSSNTISDALDTQQTVSAILSTHIIPSKIETSLTWSDYFPEAKEVTEEQFENTNNVANWPFASILSFRELVNSTGILPQSGLNIHSAHQSMIKSSISLASESILTKKPSFLPRKDTVLTLKPTHQIVDHFKQKSRLQVDLA</sequence>
<name>A0A1Y2CV26_9FUNG</name>
<evidence type="ECO:0000313" key="1">
    <source>
        <dbReference type="EMBL" id="ORY50736.1"/>
    </source>
</evidence>
<reference evidence="1 2" key="1">
    <citation type="submission" date="2016-07" db="EMBL/GenBank/DDBJ databases">
        <title>Pervasive Adenine N6-methylation of Active Genes in Fungi.</title>
        <authorList>
            <consortium name="DOE Joint Genome Institute"/>
            <person name="Mondo S.J."/>
            <person name="Dannebaum R.O."/>
            <person name="Kuo R.C."/>
            <person name="Labutti K."/>
            <person name="Haridas S."/>
            <person name="Kuo A."/>
            <person name="Salamov A."/>
            <person name="Ahrendt S.R."/>
            <person name="Lipzen A."/>
            <person name="Sullivan W."/>
            <person name="Andreopoulos W.B."/>
            <person name="Clum A."/>
            <person name="Lindquist E."/>
            <person name="Daum C."/>
            <person name="Ramamoorthy G.K."/>
            <person name="Gryganskyi A."/>
            <person name="Culley D."/>
            <person name="Magnuson J.K."/>
            <person name="James T.Y."/>
            <person name="O'Malley M.A."/>
            <person name="Stajich J.E."/>
            <person name="Spatafora J.W."/>
            <person name="Visel A."/>
            <person name="Grigoriev I.V."/>
        </authorList>
    </citation>
    <scope>NUCLEOTIDE SEQUENCE [LARGE SCALE GENOMIC DNA]</scope>
    <source>
        <strain evidence="1 2">JEL800</strain>
    </source>
</reference>
<proteinExistence type="predicted"/>
<accession>A0A1Y2CV26</accession>
<evidence type="ECO:0000313" key="2">
    <source>
        <dbReference type="Proteomes" id="UP000193642"/>
    </source>
</evidence>
<keyword evidence="2" id="KW-1185">Reference proteome</keyword>
<dbReference type="Proteomes" id="UP000193642">
    <property type="component" value="Unassembled WGS sequence"/>
</dbReference>